<evidence type="ECO:0000313" key="13">
    <source>
        <dbReference type="Proteomes" id="UP000054408"/>
    </source>
</evidence>
<evidence type="ECO:0000256" key="4">
    <source>
        <dbReference type="ARBA" id="ARBA00022801"/>
    </source>
</evidence>
<feature type="compositionally biased region" description="Basic residues" evidence="10">
    <location>
        <begin position="345"/>
        <end position="360"/>
    </location>
</feature>
<dbReference type="PROSITE" id="PS51068">
    <property type="entry name" value="FPG_CAT"/>
    <property type="match status" value="1"/>
</dbReference>
<keyword evidence="8" id="KW-0511">Multifunctional enzyme</keyword>
<protein>
    <recommendedName>
        <fullName evidence="2">DNA-(apurinic or apyrimidinic site) lyase</fullName>
        <ecNumber evidence="2">4.2.99.18</ecNumber>
    </recommendedName>
</protein>
<dbReference type="GeneID" id="25565553"/>
<dbReference type="SUPFAM" id="SSF81624">
    <property type="entry name" value="N-terminal domain of MutM-like DNA repair proteins"/>
    <property type="match status" value="1"/>
</dbReference>
<dbReference type="GO" id="GO:0006284">
    <property type="term" value="P:base-excision repair"/>
    <property type="evidence" value="ECO:0007669"/>
    <property type="project" value="InterPro"/>
</dbReference>
<dbReference type="AlphaFoldDB" id="A0A0L0DD23"/>
<keyword evidence="4" id="KW-0378">Hydrolase</keyword>
<proteinExistence type="inferred from homology"/>
<evidence type="ECO:0000256" key="7">
    <source>
        <dbReference type="ARBA" id="ARBA00023239"/>
    </source>
</evidence>
<keyword evidence="6" id="KW-0234">DNA repair</keyword>
<evidence type="ECO:0000259" key="11">
    <source>
        <dbReference type="PROSITE" id="PS51068"/>
    </source>
</evidence>
<dbReference type="OrthoDB" id="6260718at2759"/>
<dbReference type="GO" id="GO:0008270">
    <property type="term" value="F:zinc ion binding"/>
    <property type="evidence" value="ECO:0007669"/>
    <property type="project" value="InterPro"/>
</dbReference>
<comment type="similarity">
    <text evidence="1">Belongs to the FPG family.</text>
</comment>
<organism evidence="12 13">
    <name type="scientific">Thecamonas trahens ATCC 50062</name>
    <dbReference type="NCBI Taxonomy" id="461836"/>
    <lineage>
        <taxon>Eukaryota</taxon>
        <taxon>Apusozoa</taxon>
        <taxon>Apusomonadida</taxon>
        <taxon>Apusomonadidae</taxon>
        <taxon>Thecamonas</taxon>
    </lineage>
</organism>
<keyword evidence="13" id="KW-1185">Reference proteome</keyword>
<dbReference type="PANTHER" id="PTHR22993">
    <property type="entry name" value="FORMAMIDOPYRIMIDINE-DNA GLYCOSYLASE"/>
    <property type="match status" value="1"/>
</dbReference>
<dbReference type="EMBL" id="GL349460">
    <property type="protein sequence ID" value="KNC50234.1"/>
    <property type="molecule type" value="Genomic_DNA"/>
</dbReference>
<evidence type="ECO:0000256" key="10">
    <source>
        <dbReference type="SAM" id="MobiDB-lite"/>
    </source>
</evidence>
<dbReference type="Pfam" id="PF01149">
    <property type="entry name" value="Fapy_DNA_glyco"/>
    <property type="match status" value="1"/>
</dbReference>
<evidence type="ECO:0000256" key="8">
    <source>
        <dbReference type="ARBA" id="ARBA00023268"/>
    </source>
</evidence>
<evidence type="ECO:0000256" key="2">
    <source>
        <dbReference type="ARBA" id="ARBA00012720"/>
    </source>
</evidence>
<dbReference type="Gene3D" id="1.10.8.50">
    <property type="match status" value="1"/>
</dbReference>
<dbReference type="EC" id="4.2.99.18" evidence="2"/>
<keyword evidence="9" id="KW-0326">Glycosidase</keyword>
<dbReference type="InterPro" id="IPR012319">
    <property type="entry name" value="FPG_cat"/>
</dbReference>
<dbReference type="GO" id="GO:0019104">
    <property type="term" value="F:DNA N-glycosylase activity"/>
    <property type="evidence" value="ECO:0007669"/>
    <property type="project" value="InterPro"/>
</dbReference>
<feature type="domain" description="Formamidopyrimidine-DNA glycosylase catalytic" evidence="11">
    <location>
        <begin position="2"/>
        <end position="162"/>
    </location>
</feature>
<dbReference type="SUPFAM" id="SSF46946">
    <property type="entry name" value="S13-like H2TH domain"/>
    <property type="match status" value="1"/>
</dbReference>
<sequence>MPEHAEIYAMSQTINRWAVRTRVVALTKSPVHKSPAPLLPLRPGTASGCVVAAVSRGKELLLAAAPTRSLLGKVVAATAAAEAELGPAPSTAALAAAGVRDELIAALAAASGKDGLVLVVGMGMTGTWKVVEPGEEMPRHAHLRFEGDDGSVLVFEDMRRLSRWRCHAAGEAKATWTAGRGPDPLREPAAFAANIERGRGTAAFGKMLCDALLNQRYFNGIGNYLRAEIMHRAGLSPFITLDEALELPQGGQMLKLVASIPHEVMQLAEAYEPAKAKEGAFAAWLTAYGKLESVRDKAARTVWFDATQHKVPSAMRATLGKGRVRGIESRSKAKSKPKTAQAKPKAAKAKLKAANRKGDR</sequence>
<dbReference type="GO" id="GO:0005634">
    <property type="term" value="C:nucleus"/>
    <property type="evidence" value="ECO:0007669"/>
    <property type="project" value="TreeGrafter"/>
</dbReference>
<dbReference type="Gene3D" id="3.20.190.10">
    <property type="entry name" value="MutM-like, N-terminal"/>
    <property type="match status" value="1"/>
</dbReference>
<evidence type="ECO:0000256" key="1">
    <source>
        <dbReference type="ARBA" id="ARBA00009409"/>
    </source>
</evidence>
<dbReference type="SMART" id="SM00898">
    <property type="entry name" value="Fapy_DNA_glyco"/>
    <property type="match status" value="1"/>
</dbReference>
<dbReference type="Proteomes" id="UP000054408">
    <property type="component" value="Unassembled WGS sequence"/>
</dbReference>
<dbReference type="InterPro" id="IPR010979">
    <property type="entry name" value="Ribosomal_uS13-like_H2TH"/>
</dbReference>
<dbReference type="InterPro" id="IPR035937">
    <property type="entry name" value="FPG_N"/>
</dbReference>
<dbReference type="PANTHER" id="PTHR22993:SF27">
    <property type="entry name" value="ENDONUCLEASE 8-LIKE 1"/>
    <property type="match status" value="1"/>
</dbReference>
<evidence type="ECO:0000256" key="3">
    <source>
        <dbReference type="ARBA" id="ARBA00022763"/>
    </source>
</evidence>
<dbReference type="eggNOG" id="ENOG502QSPK">
    <property type="taxonomic scope" value="Eukaryota"/>
</dbReference>
<feature type="region of interest" description="Disordered" evidence="10">
    <location>
        <begin position="320"/>
        <end position="360"/>
    </location>
</feature>
<keyword evidence="5" id="KW-0238">DNA-binding</keyword>
<evidence type="ECO:0000256" key="9">
    <source>
        <dbReference type="ARBA" id="ARBA00023295"/>
    </source>
</evidence>
<evidence type="ECO:0000256" key="6">
    <source>
        <dbReference type="ARBA" id="ARBA00023204"/>
    </source>
</evidence>
<name>A0A0L0DD23_THETB</name>
<dbReference type="OMA" id="IMFEYKS"/>
<gene>
    <name evidence="12" type="ORF">AMSG_06388</name>
</gene>
<accession>A0A0L0DD23</accession>
<reference evidence="12 13" key="1">
    <citation type="submission" date="2010-05" db="EMBL/GenBank/DDBJ databases">
        <title>The Genome Sequence of Thecamonas trahens ATCC 50062.</title>
        <authorList>
            <consortium name="The Broad Institute Genome Sequencing Platform"/>
            <person name="Russ C."/>
            <person name="Cuomo C."/>
            <person name="Shea T."/>
            <person name="Young S.K."/>
            <person name="Zeng Q."/>
            <person name="Koehrsen M."/>
            <person name="Haas B."/>
            <person name="Borodovsky M."/>
            <person name="Guigo R."/>
            <person name="Alvarado L."/>
            <person name="Berlin A."/>
            <person name="Bochicchio J."/>
            <person name="Borenstein D."/>
            <person name="Chapman S."/>
            <person name="Chen Z."/>
            <person name="Freedman E."/>
            <person name="Gellesch M."/>
            <person name="Goldberg J."/>
            <person name="Griggs A."/>
            <person name="Gujja S."/>
            <person name="Heilman E."/>
            <person name="Heiman D."/>
            <person name="Hepburn T."/>
            <person name="Howarth C."/>
            <person name="Jen D."/>
            <person name="Larson L."/>
            <person name="Mehta T."/>
            <person name="Park D."/>
            <person name="Pearson M."/>
            <person name="Roberts A."/>
            <person name="Saif S."/>
            <person name="Shenoy N."/>
            <person name="Sisk P."/>
            <person name="Stolte C."/>
            <person name="Sykes S."/>
            <person name="Thomson T."/>
            <person name="Walk T."/>
            <person name="White J."/>
            <person name="Yandava C."/>
            <person name="Burger G."/>
            <person name="Gray M.W."/>
            <person name="Holland P.W.H."/>
            <person name="King N."/>
            <person name="Lang F.B.F."/>
            <person name="Roger A.J."/>
            <person name="Ruiz-Trillo I."/>
            <person name="Lander E."/>
            <person name="Nusbaum C."/>
        </authorList>
    </citation>
    <scope>NUCLEOTIDE SEQUENCE [LARGE SCALE GENOMIC DNA]</scope>
    <source>
        <strain evidence="12 13">ATCC 50062</strain>
    </source>
</reference>
<evidence type="ECO:0000313" key="12">
    <source>
        <dbReference type="EMBL" id="KNC50234.1"/>
    </source>
</evidence>
<keyword evidence="3" id="KW-0227">DNA damage</keyword>
<dbReference type="RefSeq" id="XP_013757064.1">
    <property type="nucleotide sequence ID" value="XM_013901610.1"/>
</dbReference>
<dbReference type="GO" id="GO:0140078">
    <property type="term" value="F:class I DNA-(apurinic or apyrimidinic site) endonuclease activity"/>
    <property type="evidence" value="ECO:0007669"/>
    <property type="project" value="UniProtKB-EC"/>
</dbReference>
<dbReference type="GO" id="GO:0003684">
    <property type="term" value="F:damaged DNA binding"/>
    <property type="evidence" value="ECO:0007669"/>
    <property type="project" value="InterPro"/>
</dbReference>
<dbReference type="InterPro" id="IPR015886">
    <property type="entry name" value="H2TH_FPG"/>
</dbReference>
<evidence type="ECO:0000256" key="5">
    <source>
        <dbReference type="ARBA" id="ARBA00023125"/>
    </source>
</evidence>
<dbReference type="SMART" id="SM01232">
    <property type="entry name" value="H2TH"/>
    <property type="match status" value="1"/>
</dbReference>
<keyword evidence="7" id="KW-0456">Lyase</keyword>
<dbReference type="STRING" id="461836.A0A0L0DD23"/>